<evidence type="ECO:0000256" key="4">
    <source>
        <dbReference type="ARBA" id="ARBA00024226"/>
    </source>
</evidence>
<dbReference type="InterPro" id="IPR016160">
    <property type="entry name" value="Ald_DH_CS_CYS"/>
</dbReference>
<dbReference type="InterPro" id="IPR016163">
    <property type="entry name" value="Ald_DH_C"/>
</dbReference>
<evidence type="ECO:0000256" key="8">
    <source>
        <dbReference type="RuleBase" id="RU003345"/>
    </source>
</evidence>
<protein>
    <recommendedName>
        <fullName evidence="4">aldehyde dehydrogenase (NAD(+))</fullName>
        <ecNumber evidence="4">1.2.1.3</ecNumber>
    </recommendedName>
</protein>
<comment type="similarity">
    <text evidence="1 8">Belongs to the aldehyde dehydrogenase family.</text>
</comment>
<dbReference type="InterPro" id="IPR016161">
    <property type="entry name" value="Ald_DH/histidinol_DH"/>
</dbReference>
<dbReference type="InterPro" id="IPR029510">
    <property type="entry name" value="Ald_DH_CS_GLU"/>
</dbReference>
<dbReference type="PANTHER" id="PTHR11699">
    <property type="entry name" value="ALDEHYDE DEHYDROGENASE-RELATED"/>
    <property type="match status" value="1"/>
</dbReference>
<reference evidence="10 11" key="1">
    <citation type="journal article" date="2023" name="BMC Biotechnol.">
        <title>Vitis rotundifolia cv Carlos genome sequencing.</title>
        <authorList>
            <person name="Huff M."/>
            <person name="Hulse-Kemp A."/>
            <person name="Scheffler B."/>
            <person name="Youngblood R."/>
            <person name="Simpson S."/>
            <person name="Babiker E."/>
            <person name="Staton M."/>
        </authorList>
    </citation>
    <scope>NUCLEOTIDE SEQUENCE [LARGE SCALE GENOMIC DNA]</scope>
    <source>
        <tissue evidence="10">Leaf</tissue>
    </source>
</reference>
<gene>
    <name evidence="10" type="ORF">PVL29_000811</name>
</gene>
<accession>A0AA39EBI5</accession>
<keyword evidence="11" id="KW-1185">Reference proteome</keyword>
<dbReference type="GO" id="GO:0019752">
    <property type="term" value="P:carboxylic acid metabolic process"/>
    <property type="evidence" value="ECO:0007669"/>
    <property type="project" value="UniProtKB-ARBA"/>
</dbReference>
<feature type="active site" evidence="7">
    <location>
        <position position="302"/>
    </location>
</feature>
<dbReference type="InterPro" id="IPR016162">
    <property type="entry name" value="Ald_DH_N"/>
</dbReference>
<dbReference type="EC" id="1.2.1.3" evidence="4"/>
<dbReference type="SUPFAM" id="SSF53720">
    <property type="entry name" value="ALDH-like"/>
    <property type="match status" value="1"/>
</dbReference>
<dbReference type="AlphaFoldDB" id="A0AA39EBI5"/>
<evidence type="ECO:0000259" key="9">
    <source>
        <dbReference type="Pfam" id="PF00171"/>
    </source>
</evidence>
<dbReference type="CDD" id="cd07142">
    <property type="entry name" value="ALDH_F2BC"/>
    <property type="match status" value="1"/>
</dbReference>
<evidence type="ECO:0000313" key="10">
    <source>
        <dbReference type="EMBL" id="KAJ9708997.1"/>
    </source>
</evidence>
<dbReference type="PROSITE" id="PS00070">
    <property type="entry name" value="ALDEHYDE_DEHYDR_CYS"/>
    <property type="match status" value="1"/>
</dbReference>
<evidence type="ECO:0000256" key="7">
    <source>
        <dbReference type="PROSITE-ProRule" id="PRU10007"/>
    </source>
</evidence>
<comment type="function">
    <text evidence="6">Possesses activity on acetaldehyde and glycolaldehyde in vitro.</text>
</comment>
<proteinExistence type="inferred from homology"/>
<comment type="catalytic activity">
    <reaction evidence="5">
        <text>an aldehyde + NAD(+) + H2O = a carboxylate + NADH + 2 H(+)</text>
        <dbReference type="Rhea" id="RHEA:16185"/>
        <dbReference type="ChEBI" id="CHEBI:15377"/>
        <dbReference type="ChEBI" id="CHEBI:15378"/>
        <dbReference type="ChEBI" id="CHEBI:17478"/>
        <dbReference type="ChEBI" id="CHEBI:29067"/>
        <dbReference type="ChEBI" id="CHEBI:57540"/>
        <dbReference type="ChEBI" id="CHEBI:57945"/>
        <dbReference type="EC" id="1.2.1.3"/>
    </reaction>
</comment>
<keyword evidence="3" id="KW-0520">NAD</keyword>
<keyword evidence="2 8" id="KW-0560">Oxidoreductase</keyword>
<organism evidence="10 11">
    <name type="scientific">Vitis rotundifolia</name>
    <name type="common">Muscadine grape</name>
    <dbReference type="NCBI Taxonomy" id="103349"/>
    <lineage>
        <taxon>Eukaryota</taxon>
        <taxon>Viridiplantae</taxon>
        <taxon>Streptophyta</taxon>
        <taxon>Embryophyta</taxon>
        <taxon>Tracheophyta</taxon>
        <taxon>Spermatophyta</taxon>
        <taxon>Magnoliopsida</taxon>
        <taxon>eudicotyledons</taxon>
        <taxon>Gunneridae</taxon>
        <taxon>Pentapetalae</taxon>
        <taxon>rosids</taxon>
        <taxon>Vitales</taxon>
        <taxon>Vitaceae</taxon>
        <taxon>Viteae</taxon>
        <taxon>Vitis</taxon>
    </lineage>
</organism>
<name>A0AA39EBI5_VITRO</name>
<evidence type="ECO:0000313" key="11">
    <source>
        <dbReference type="Proteomes" id="UP001168098"/>
    </source>
</evidence>
<dbReference type="EMBL" id="JARBHA010000001">
    <property type="protein sequence ID" value="KAJ9708997.1"/>
    <property type="molecule type" value="Genomic_DNA"/>
</dbReference>
<dbReference type="InterPro" id="IPR015590">
    <property type="entry name" value="Aldehyde_DH_dom"/>
</dbReference>
<dbReference type="Gene3D" id="3.40.309.10">
    <property type="entry name" value="Aldehyde Dehydrogenase, Chain A, domain 2"/>
    <property type="match status" value="1"/>
</dbReference>
<dbReference type="FunFam" id="3.40.605.10:FF:000011">
    <property type="entry name" value="ALD5p Mitochondrial aldehyde dehydrogenase"/>
    <property type="match status" value="1"/>
</dbReference>
<dbReference type="GO" id="GO:0005739">
    <property type="term" value="C:mitochondrion"/>
    <property type="evidence" value="ECO:0007669"/>
    <property type="project" value="UniProtKB-ARBA"/>
</dbReference>
<dbReference type="PROSITE" id="PS00687">
    <property type="entry name" value="ALDEHYDE_DEHYDR_GLU"/>
    <property type="match status" value="1"/>
</dbReference>
<evidence type="ECO:0000256" key="6">
    <source>
        <dbReference type="ARBA" id="ARBA00056732"/>
    </source>
</evidence>
<comment type="caution">
    <text evidence="10">The sequence shown here is derived from an EMBL/GenBank/DDBJ whole genome shotgun (WGS) entry which is preliminary data.</text>
</comment>
<dbReference type="Gene3D" id="3.40.605.10">
    <property type="entry name" value="Aldehyde Dehydrogenase, Chain A, domain 1"/>
    <property type="match status" value="1"/>
</dbReference>
<dbReference type="GO" id="GO:0004029">
    <property type="term" value="F:aldehyde dehydrogenase (NAD+) activity"/>
    <property type="evidence" value="ECO:0007669"/>
    <property type="project" value="UniProtKB-EC"/>
</dbReference>
<sequence>MAASSISSLISRSFSSSAALISLGKNSSRSRGIFRYTTNVAVEEPIDPCISVNYTQLLINGQFVDAASGRTFQTLDPRTGHVIADVAEGDAEDIDRAVLAARKAFDEGPWPRMTAYERSRVMWRFADLLEDHNDQIAALETWDNGKPYEQAAKVEVPMLVRLFRYYAGWADKIHGLTIPADGLHHVQTLHEPIGVAGQIIPWNFPLLMYAMKVGPALACGNTVILKTAEQTPLSALHVSELFHEAGLPPGVLNVVSGYGPTAGAALANHMDVDKLAFTGSTETGKIVIQLAAKSNLKPVTLELGGKSPFIVCEDANVDEAVELAHFSLFFNQGQCCCAGSRTYIHERIYDEFVEKAKARALKRVVGDPFKAGTEQGPQIDSEQFEKILRYIRSGVDNGATLETGGERFGTGGYFIKPTVFSNVQDEMLIAQDEIFGPVQSILKFKDLDEVIRRANASNYGLAAGVFTQNIDTANTLTRALRVGTVWINCFDIFDAAIPLGGYKMSGNGREKGIYSLQNYLQVKAVVSPLKNPAWL</sequence>
<dbReference type="Proteomes" id="UP001168098">
    <property type="component" value="Unassembled WGS sequence"/>
</dbReference>
<evidence type="ECO:0000256" key="3">
    <source>
        <dbReference type="ARBA" id="ARBA00023027"/>
    </source>
</evidence>
<dbReference type="FunFam" id="3.40.309.10:FF:000001">
    <property type="entry name" value="Mitochondrial aldehyde dehydrogenase 2"/>
    <property type="match status" value="1"/>
</dbReference>
<evidence type="ECO:0000256" key="1">
    <source>
        <dbReference type="ARBA" id="ARBA00009986"/>
    </source>
</evidence>
<feature type="domain" description="Aldehyde dehydrogenase" evidence="9">
    <location>
        <begin position="63"/>
        <end position="525"/>
    </location>
</feature>
<evidence type="ECO:0000256" key="2">
    <source>
        <dbReference type="ARBA" id="ARBA00023002"/>
    </source>
</evidence>
<evidence type="ECO:0000256" key="5">
    <source>
        <dbReference type="ARBA" id="ARBA00049194"/>
    </source>
</evidence>
<dbReference type="Pfam" id="PF00171">
    <property type="entry name" value="Aldedh"/>
    <property type="match status" value="1"/>
</dbReference>